<dbReference type="Gene3D" id="3.30.565.10">
    <property type="entry name" value="Histidine kinase-like ATPase, C-terminal domain"/>
    <property type="match status" value="1"/>
</dbReference>
<dbReference type="GO" id="GO:0000155">
    <property type="term" value="F:phosphorelay sensor kinase activity"/>
    <property type="evidence" value="ECO:0007669"/>
    <property type="project" value="InterPro"/>
</dbReference>
<keyword evidence="13 14" id="KW-0472">Membrane</keyword>
<dbReference type="Pfam" id="PF02518">
    <property type="entry name" value="HATPase_c"/>
    <property type="match status" value="1"/>
</dbReference>
<keyword evidence="5" id="KW-0597">Phosphoprotein</keyword>
<comment type="subcellular location">
    <subcellularLocation>
        <location evidence="2">Cell membrane</location>
        <topology evidence="2">Multi-pass membrane protein</topology>
    </subcellularLocation>
</comment>
<dbReference type="GO" id="GO:0005886">
    <property type="term" value="C:plasma membrane"/>
    <property type="evidence" value="ECO:0007669"/>
    <property type="project" value="UniProtKB-SubCell"/>
</dbReference>
<evidence type="ECO:0000256" key="13">
    <source>
        <dbReference type="ARBA" id="ARBA00023136"/>
    </source>
</evidence>
<feature type="domain" description="Histidine kinase" evidence="15">
    <location>
        <begin position="138"/>
        <end position="357"/>
    </location>
</feature>
<dbReference type="InterPro" id="IPR050398">
    <property type="entry name" value="HssS/ArlS-like"/>
</dbReference>
<dbReference type="SMART" id="SM00387">
    <property type="entry name" value="HATPase_c"/>
    <property type="match status" value="1"/>
</dbReference>
<dbReference type="CDD" id="cd00082">
    <property type="entry name" value="HisKA"/>
    <property type="match status" value="1"/>
</dbReference>
<evidence type="ECO:0000259" key="16">
    <source>
        <dbReference type="PROSITE" id="PS50885"/>
    </source>
</evidence>
<dbReference type="InterPro" id="IPR004358">
    <property type="entry name" value="Sig_transdc_His_kin-like_C"/>
</dbReference>
<comment type="catalytic activity">
    <reaction evidence="1">
        <text>ATP + protein L-histidine = ADP + protein N-phospho-L-histidine.</text>
        <dbReference type="EC" id="2.7.13.3"/>
    </reaction>
</comment>
<proteinExistence type="predicted"/>
<dbReference type="CDD" id="cd06225">
    <property type="entry name" value="HAMP"/>
    <property type="match status" value="1"/>
</dbReference>
<keyword evidence="8" id="KW-0547">Nucleotide-binding</keyword>
<dbReference type="GO" id="GO:0005524">
    <property type="term" value="F:ATP binding"/>
    <property type="evidence" value="ECO:0007669"/>
    <property type="project" value="UniProtKB-KW"/>
</dbReference>
<dbReference type="AlphaFoldDB" id="I5ATU8"/>
<evidence type="ECO:0000256" key="12">
    <source>
        <dbReference type="ARBA" id="ARBA00023012"/>
    </source>
</evidence>
<evidence type="ECO:0000259" key="15">
    <source>
        <dbReference type="PROSITE" id="PS50109"/>
    </source>
</evidence>
<dbReference type="InterPro" id="IPR003661">
    <property type="entry name" value="HisK_dim/P_dom"/>
</dbReference>
<keyword evidence="7 14" id="KW-0812">Transmembrane</keyword>
<evidence type="ECO:0000256" key="1">
    <source>
        <dbReference type="ARBA" id="ARBA00000085"/>
    </source>
</evidence>
<evidence type="ECO:0000313" key="18">
    <source>
        <dbReference type="Proteomes" id="UP000005753"/>
    </source>
</evidence>
<dbReference type="EC" id="2.7.13.3" evidence="3"/>
<accession>I5ATU8</accession>
<dbReference type="CDD" id="cd00075">
    <property type="entry name" value="HATPase"/>
    <property type="match status" value="1"/>
</dbReference>
<dbReference type="SUPFAM" id="SSF158472">
    <property type="entry name" value="HAMP domain-like"/>
    <property type="match status" value="1"/>
</dbReference>
<feature type="transmembrane region" description="Helical" evidence="14">
    <location>
        <begin position="46"/>
        <end position="70"/>
    </location>
</feature>
<keyword evidence="12" id="KW-0902">Two-component regulatory system</keyword>
<feature type="transmembrane region" description="Helical" evidence="14">
    <location>
        <begin position="12"/>
        <end position="34"/>
    </location>
</feature>
<dbReference type="InterPro" id="IPR036097">
    <property type="entry name" value="HisK_dim/P_sf"/>
</dbReference>
<keyword evidence="11 14" id="KW-1133">Transmembrane helix</keyword>
<evidence type="ECO:0000256" key="3">
    <source>
        <dbReference type="ARBA" id="ARBA00012438"/>
    </source>
</evidence>
<evidence type="ECO:0000256" key="7">
    <source>
        <dbReference type="ARBA" id="ARBA00022692"/>
    </source>
</evidence>
<dbReference type="STRING" id="633697.EubceDRAFT1_1410"/>
<reference evidence="17 18" key="1">
    <citation type="submission" date="2010-08" db="EMBL/GenBank/DDBJ databases">
        <authorList>
            <consortium name="US DOE Joint Genome Institute (JGI-PGF)"/>
            <person name="Lucas S."/>
            <person name="Copeland A."/>
            <person name="Lapidus A."/>
            <person name="Cheng J.-F."/>
            <person name="Bruce D."/>
            <person name="Goodwin L."/>
            <person name="Pitluck S."/>
            <person name="Land M.L."/>
            <person name="Hauser L."/>
            <person name="Chang Y.-J."/>
            <person name="Anderson I.J."/>
            <person name="Johnson E."/>
            <person name="Mulhopadhyay B."/>
            <person name="Kyrpides N."/>
            <person name="Woyke T.J."/>
        </authorList>
    </citation>
    <scope>NUCLEOTIDE SEQUENCE [LARGE SCALE GENOMIC DNA]</scope>
    <source>
        <strain evidence="17 18">6</strain>
    </source>
</reference>
<evidence type="ECO:0000256" key="5">
    <source>
        <dbReference type="ARBA" id="ARBA00022553"/>
    </source>
</evidence>
<evidence type="ECO:0000256" key="2">
    <source>
        <dbReference type="ARBA" id="ARBA00004651"/>
    </source>
</evidence>
<dbReference type="SMART" id="SM00304">
    <property type="entry name" value="HAMP"/>
    <property type="match status" value="1"/>
</dbReference>
<dbReference type="PRINTS" id="PR00344">
    <property type="entry name" value="BCTRLSENSOR"/>
</dbReference>
<keyword evidence="6" id="KW-0808">Transferase</keyword>
<dbReference type="eggNOG" id="COG5002">
    <property type="taxonomic scope" value="Bacteria"/>
</dbReference>
<dbReference type="SUPFAM" id="SSF55874">
    <property type="entry name" value="ATPase domain of HSP90 chaperone/DNA topoisomerase II/histidine kinase"/>
    <property type="match status" value="1"/>
</dbReference>
<dbReference type="PROSITE" id="PS50885">
    <property type="entry name" value="HAMP"/>
    <property type="match status" value="1"/>
</dbReference>
<dbReference type="HOGENOM" id="CLU_000445_89_3_9"/>
<gene>
    <name evidence="17" type="ORF">EubceDRAFT1_1410</name>
</gene>
<dbReference type="EMBL" id="CM001487">
    <property type="protein sequence ID" value="EIM57221.1"/>
    <property type="molecule type" value="Genomic_DNA"/>
</dbReference>
<evidence type="ECO:0000256" key="11">
    <source>
        <dbReference type="ARBA" id="ARBA00022989"/>
    </source>
</evidence>
<dbReference type="Proteomes" id="UP000005753">
    <property type="component" value="Chromosome"/>
</dbReference>
<dbReference type="Pfam" id="PF00512">
    <property type="entry name" value="HisKA"/>
    <property type="match status" value="1"/>
</dbReference>
<dbReference type="Gene3D" id="6.10.340.10">
    <property type="match status" value="1"/>
</dbReference>
<evidence type="ECO:0000313" key="17">
    <source>
        <dbReference type="EMBL" id="EIM57221.1"/>
    </source>
</evidence>
<dbReference type="Pfam" id="PF00672">
    <property type="entry name" value="HAMP"/>
    <property type="match status" value="1"/>
</dbReference>
<dbReference type="SUPFAM" id="SSF47384">
    <property type="entry name" value="Homodimeric domain of signal transducing histidine kinase"/>
    <property type="match status" value="1"/>
</dbReference>
<sequence>MKKRTNMDLRTRIGLAFLAVIIIPVFFGSVFLISMLTNASPQLKSAVLETIVMILIILTVTCIAVGLWIYRGVMNPIRELQTAAQNIRDGNLNYSVSGRGVREINDLCDDFEEMRIRLKESAEEKISSDSKSKELISNISHDLKTPVTTIKGYAEGIIDGVAATPEKQKKYIRTIYNKAVEIERLIDELTTYSKIEANRIPYNFQKIHVRDYFIDCVDELNLELESQNIQLNYFNYLTGEPMIIADPEQMRRVINNIVGNSVKYMDKPAGIINIRLRDVDEFIQIEIEDNGKGISQKDISRVFDRFYRSDTARTSRGGSGIGLSIVKKIVEDHEGKVWATSREGVGTVIYFVLRKYQEVENEQNTDH</sequence>
<evidence type="ECO:0000256" key="14">
    <source>
        <dbReference type="SAM" id="Phobius"/>
    </source>
</evidence>
<name>I5ATU8_EUBC6</name>
<dbReference type="InterPro" id="IPR003660">
    <property type="entry name" value="HAMP_dom"/>
</dbReference>
<keyword evidence="18" id="KW-1185">Reference proteome</keyword>
<dbReference type="InterPro" id="IPR036890">
    <property type="entry name" value="HATPase_C_sf"/>
</dbReference>
<keyword evidence="9 17" id="KW-0418">Kinase</keyword>
<keyword evidence="4" id="KW-1003">Cell membrane</keyword>
<keyword evidence="10" id="KW-0067">ATP-binding</keyword>
<evidence type="ECO:0000256" key="4">
    <source>
        <dbReference type="ARBA" id="ARBA00022475"/>
    </source>
</evidence>
<organism evidence="17 18">
    <name type="scientific">Eubacterium cellulosolvens (strain ATCC 43171 / JCM 9499 / 6)</name>
    <name type="common">Cillobacterium cellulosolvens</name>
    <dbReference type="NCBI Taxonomy" id="633697"/>
    <lineage>
        <taxon>Bacteria</taxon>
        <taxon>Bacillati</taxon>
        <taxon>Bacillota</taxon>
        <taxon>Clostridia</taxon>
        <taxon>Eubacteriales</taxon>
        <taxon>Eubacteriaceae</taxon>
        <taxon>Eubacterium</taxon>
    </lineage>
</organism>
<evidence type="ECO:0000256" key="10">
    <source>
        <dbReference type="ARBA" id="ARBA00022840"/>
    </source>
</evidence>
<protein>
    <recommendedName>
        <fullName evidence="3">histidine kinase</fullName>
        <ecNumber evidence="3">2.7.13.3</ecNumber>
    </recommendedName>
</protein>
<dbReference type="SMART" id="SM00388">
    <property type="entry name" value="HisKA"/>
    <property type="match status" value="1"/>
</dbReference>
<feature type="domain" description="HAMP" evidence="16">
    <location>
        <begin position="71"/>
        <end position="123"/>
    </location>
</feature>
<evidence type="ECO:0000256" key="8">
    <source>
        <dbReference type="ARBA" id="ARBA00022741"/>
    </source>
</evidence>
<dbReference type="InterPro" id="IPR003594">
    <property type="entry name" value="HATPase_dom"/>
</dbReference>
<dbReference type="InterPro" id="IPR005467">
    <property type="entry name" value="His_kinase_dom"/>
</dbReference>
<dbReference type="PROSITE" id="PS50109">
    <property type="entry name" value="HIS_KIN"/>
    <property type="match status" value="1"/>
</dbReference>
<dbReference type="PANTHER" id="PTHR45528">
    <property type="entry name" value="SENSOR HISTIDINE KINASE CPXA"/>
    <property type="match status" value="1"/>
</dbReference>
<dbReference type="FunFam" id="3.30.565.10:FF:000006">
    <property type="entry name" value="Sensor histidine kinase WalK"/>
    <property type="match status" value="1"/>
</dbReference>
<evidence type="ECO:0000256" key="6">
    <source>
        <dbReference type="ARBA" id="ARBA00022679"/>
    </source>
</evidence>
<reference evidence="17 18" key="2">
    <citation type="submission" date="2012-02" db="EMBL/GenBank/DDBJ databases">
        <title>Improved High-Quality Draft sequence of Eubacterium cellulosolvens 6.</title>
        <authorList>
            <consortium name="US DOE Joint Genome Institute"/>
            <person name="Lucas S."/>
            <person name="Han J."/>
            <person name="Lapidus A."/>
            <person name="Cheng J.-F."/>
            <person name="Goodwin L."/>
            <person name="Pitluck S."/>
            <person name="Peters L."/>
            <person name="Mikhailova N."/>
            <person name="Gu W."/>
            <person name="Detter J.C."/>
            <person name="Han C."/>
            <person name="Tapia R."/>
            <person name="Land M."/>
            <person name="Hauser L."/>
            <person name="Kyrpides N."/>
            <person name="Ivanova N."/>
            <person name="Pagani I."/>
            <person name="Johnson E."/>
            <person name="Mukhopadhyay B."/>
            <person name="Anderson I."/>
            <person name="Woyke T."/>
        </authorList>
    </citation>
    <scope>NUCLEOTIDE SEQUENCE [LARGE SCALE GENOMIC DNA]</scope>
    <source>
        <strain evidence="17 18">6</strain>
    </source>
</reference>
<dbReference type="Gene3D" id="1.10.287.130">
    <property type="match status" value="1"/>
</dbReference>
<dbReference type="PANTHER" id="PTHR45528:SF1">
    <property type="entry name" value="SENSOR HISTIDINE KINASE CPXA"/>
    <property type="match status" value="1"/>
</dbReference>
<evidence type="ECO:0000256" key="9">
    <source>
        <dbReference type="ARBA" id="ARBA00022777"/>
    </source>
</evidence>